<organism evidence="2 3">
    <name type="scientific">Methylorubrum populi (strain ATCC BAA-705 / NCIMB 13946 / BJ001)</name>
    <name type="common">Methylobacterium populi</name>
    <dbReference type="NCBI Taxonomy" id="441620"/>
    <lineage>
        <taxon>Bacteria</taxon>
        <taxon>Pseudomonadati</taxon>
        <taxon>Pseudomonadota</taxon>
        <taxon>Alphaproteobacteria</taxon>
        <taxon>Hyphomicrobiales</taxon>
        <taxon>Methylobacteriaceae</taxon>
        <taxon>Methylorubrum</taxon>
    </lineage>
</organism>
<accession>B1ZD02</accession>
<name>B1ZD02_METPB</name>
<dbReference type="KEGG" id="mpo:Mpop_2716"/>
<evidence type="ECO:0000256" key="1">
    <source>
        <dbReference type="SAM" id="MobiDB-lite"/>
    </source>
</evidence>
<dbReference type="Proteomes" id="UP000007136">
    <property type="component" value="Chromosome"/>
</dbReference>
<evidence type="ECO:0000313" key="2">
    <source>
        <dbReference type="EMBL" id="ACB80871.1"/>
    </source>
</evidence>
<feature type="compositionally biased region" description="Basic and acidic residues" evidence="1">
    <location>
        <begin position="204"/>
        <end position="214"/>
    </location>
</feature>
<sequence length="214" mass="23203">MPMTGIHSQIIGASQPKDQVTREPGSNPDDPLDVVVPAPNQIEEGTEIHQFEFKPNGGNGVTLSLALTIKPGHGGVNSATPEGLASARGHTKRGIREMAGQDGKPQYGGYKNRVAEAFLADLELFLDRNKDWGEISLLYAGKNDHRLIARIKQGEGFRIDSLERIAETMNLAEQGKISPESYRNTRQRRASGEGGDPSSDQGAPDDRQSNESDD</sequence>
<dbReference type="HOGENOM" id="CLU_1287611_0_0_5"/>
<reference evidence="2" key="1">
    <citation type="submission" date="2008-04" db="EMBL/GenBank/DDBJ databases">
        <title>Complete sequence of chromosome of Methylobacterium populi BJ001.</title>
        <authorList>
            <consortium name="US DOE Joint Genome Institute"/>
            <person name="Copeland A."/>
            <person name="Lucas S."/>
            <person name="Lapidus A."/>
            <person name="Glavina del Rio T."/>
            <person name="Dalin E."/>
            <person name="Tice H."/>
            <person name="Bruce D."/>
            <person name="Goodwin L."/>
            <person name="Pitluck S."/>
            <person name="Chertkov O."/>
            <person name="Brettin T."/>
            <person name="Detter J.C."/>
            <person name="Han C."/>
            <person name="Kuske C.R."/>
            <person name="Schmutz J."/>
            <person name="Larimer F."/>
            <person name="Land M."/>
            <person name="Hauser L."/>
            <person name="Kyrpides N."/>
            <person name="Mikhailova N."/>
            <person name="Marx C."/>
            <person name="Richardson P."/>
        </authorList>
    </citation>
    <scope>NUCLEOTIDE SEQUENCE [LARGE SCALE GENOMIC DNA]</scope>
    <source>
        <strain evidence="2">BJ001</strain>
    </source>
</reference>
<evidence type="ECO:0000313" key="3">
    <source>
        <dbReference type="Proteomes" id="UP000007136"/>
    </source>
</evidence>
<protein>
    <submittedName>
        <fullName evidence="2">Uncharacterized protein</fullName>
    </submittedName>
</protein>
<dbReference type="STRING" id="441620.Mpop_2716"/>
<dbReference type="EMBL" id="CP001029">
    <property type="protein sequence ID" value="ACB80871.1"/>
    <property type="molecule type" value="Genomic_DNA"/>
</dbReference>
<dbReference type="AlphaFoldDB" id="B1ZD02"/>
<feature type="region of interest" description="Disordered" evidence="1">
    <location>
        <begin position="1"/>
        <end position="33"/>
    </location>
</feature>
<gene>
    <name evidence="2" type="ordered locus">Mpop_2716</name>
</gene>
<proteinExistence type="predicted"/>
<dbReference type="OrthoDB" id="9977666at2"/>
<feature type="region of interest" description="Disordered" evidence="1">
    <location>
        <begin position="171"/>
        <end position="214"/>
    </location>
</feature>